<dbReference type="EC" id="1.14.13.-" evidence="9"/>
<evidence type="ECO:0000256" key="1">
    <source>
        <dbReference type="ARBA" id="ARBA00001974"/>
    </source>
</evidence>
<sequence>MSNQYDVLIIGGGLVGSSLACALEPLARSHGLKMAIIESHNIDKPRSRPPSFDARSSALSYGTRLIYDKLDLWPELQNTAALIKQVHISDKGHYGITRIDHKSEGVPALGYVIDNYLLGDVLLKRLEHYRKQGLITIYSPAKVTALEPDSGAMTATFCNLDNNIQTVSSSLVVLADGGKSALQKYLGIECHFHDYDQHALIANISVDKPHSGIAYERFNRRGPIALLPKVSSEQQESNLAHNNVYGLVWSLANDDIEEISALDDSSFLKLLQKNFGYRAGRFLRCGRRDCYPLTMTVAREQVRPNLVILGNAAHVIHPIAGQGYNLAMRDVMALANNIKASIIAGNPVGELSRLVQYLQQQEADQKRITAFCDGLVKIFSSNESWVALIRNFGLLGLDLSWTLKTRFAKYSMGL</sequence>
<dbReference type="PANTHER" id="PTHR43876">
    <property type="entry name" value="UBIQUINONE BIOSYNTHESIS MONOOXYGENASE COQ6, MITOCHONDRIAL"/>
    <property type="match status" value="1"/>
</dbReference>
<evidence type="ECO:0000313" key="10">
    <source>
        <dbReference type="Proteomes" id="UP001178148"/>
    </source>
</evidence>
<dbReference type="InterPro" id="IPR011295">
    <property type="entry name" value="UbiH"/>
</dbReference>
<keyword evidence="10" id="KW-1185">Reference proteome</keyword>
<evidence type="ECO:0000256" key="2">
    <source>
        <dbReference type="ARBA" id="ARBA00004749"/>
    </source>
</evidence>
<comment type="caution">
    <text evidence="9">The sequence shown here is derived from an EMBL/GenBank/DDBJ whole genome shotgun (WGS) entry which is preliminary data.</text>
</comment>
<evidence type="ECO:0000256" key="5">
    <source>
        <dbReference type="ARBA" id="ARBA00022827"/>
    </source>
</evidence>
<accession>A0AA90NNJ8</accession>
<evidence type="ECO:0000256" key="6">
    <source>
        <dbReference type="ARBA" id="ARBA00023002"/>
    </source>
</evidence>
<comment type="cofactor">
    <cofactor evidence="1">
        <name>FAD</name>
        <dbReference type="ChEBI" id="CHEBI:57692"/>
    </cofactor>
</comment>
<keyword evidence="5" id="KW-0274">FAD</keyword>
<dbReference type="NCBIfam" id="TIGR01984">
    <property type="entry name" value="UbiH"/>
    <property type="match status" value="1"/>
</dbReference>
<dbReference type="InterPro" id="IPR051205">
    <property type="entry name" value="UbiH/COQ6_monooxygenase"/>
</dbReference>
<name>A0AA90NNJ8_9GAMM</name>
<dbReference type="EMBL" id="JASXSV010000023">
    <property type="protein sequence ID" value="MDP0589892.1"/>
    <property type="molecule type" value="Genomic_DNA"/>
</dbReference>
<dbReference type="AlphaFoldDB" id="A0AA90NNJ8"/>
<dbReference type="Pfam" id="PF01494">
    <property type="entry name" value="FAD_binding_3"/>
    <property type="match status" value="1"/>
</dbReference>
<keyword evidence="7" id="KW-0503">Monooxygenase</keyword>
<dbReference type="SUPFAM" id="SSF51905">
    <property type="entry name" value="FAD/NAD(P)-binding domain"/>
    <property type="match status" value="1"/>
</dbReference>
<keyword evidence="6 9" id="KW-0560">Oxidoreductase</keyword>
<dbReference type="Gene3D" id="3.50.50.60">
    <property type="entry name" value="FAD/NAD(P)-binding domain"/>
    <property type="match status" value="2"/>
</dbReference>
<dbReference type="GO" id="GO:0008681">
    <property type="term" value="F:2-octaprenyl-6-methoxyphenol hydroxylase activity"/>
    <property type="evidence" value="ECO:0007669"/>
    <property type="project" value="InterPro"/>
</dbReference>
<reference evidence="9 10" key="1">
    <citation type="journal article" date="2023" name="bioRxiv">
        <title>An intranuclear bacterial parasite of deep-sea mussels expresses apoptosis inhibitors acquired from its host.</title>
        <authorList>
            <person name="Gonzalez Porras M.A."/>
            <person name="Assie A."/>
            <person name="Tietjen M."/>
            <person name="Violette M."/>
            <person name="Kleiner M."/>
            <person name="Gruber-Vodicka H."/>
            <person name="Dubilier N."/>
            <person name="Leisch N."/>
        </authorList>
    </citation>
    <scope>NUCLEOTIDE SEQUENCE [LARGE SCALE GENOMIC DNA]</scope>
    <source>
        <strain evidence="9">IAP13</strain>
    </source>
</reference>
<dbReference type="GO" id="GO:0071949">
    <property type="term" value="F:FAD binding"/>
    <property type="evidence" value="ECO:0007669"/>
    <property type="project" value="InterPro"/>
</dbReference>
<organism evidence="9 10">
    <name type="scientific">Candidatus Endonucleibacter bathymodioli</name>
    <dbReference type="NCBI Taxonomy" id="539814"/>
    <lineage>
        <taxon>Bacteria</taxon>
        <taxon>Pseudomonadati</taxon>
        <taxon>Pseudomonadota</taxon>
        <taxon>Gammaproteobacteria</taxon>
        <taxon>Oceanospirillales</taxon>
        <taxon>Endozoicomonadaceae</taxon>
        <taxon>Candidatus Endonucleibacter</taxon>
    </lineage>
</organism>
<comment type="pathway">
    <text evidence="2">Cofactor biosynthesis; ubiquinone biosynthesis.</text>
</comment>
<dbReference type="Proteomes" id="UP001178148">
    <property type="component" value="Unassembled WGS sequence"/>
</dbReference>
<dbReference type="GO" id="GO:0006744">
    <property type="term" value="P:ubiquinone biosynthetic process"/>
    <property type="evidence" value="ECO:0007669"/>
    <property type="project" value="InterPro"/>
</dbReference>
<dbReference type="InterPro" id="IPR010971">
    <property type="entry name" value="UbiH/COQ6"/>
</dbReference>
<dbReference type="InterPro" id="IPR002938">
    <property type="entry name" value="FAD-bd"/>
</dbReference>
<dbReference type="PRINTS" id="PR00420">
    <property type="entry name" value="RNGMNOXGNASE"/>
</dbReference>
<gene>
    <name evidence="9" type="primary">ubiH</name>
    <name evidence="9" type="synonym">visB</name>
    <name evidence="9" type="ORF">QS748_12200</name>
</gene>
<evidence type="ECO:0000259" key="8">
    <source>
        <dbReference type="Pfam" id="PF01494"/>
    </source>
</evidence>
<proteinExistence type="inferred from homology"/>
<dbReference type="InterPro" id="IPR036188">
    <property type="entry name" value="FAD/NAD-bd_sf"/>
</dbReference>
<dbReference type="NCBIfam" id="TIGR01988">
    <property type="entry name" value="Ubi-OHases"/>
    <property type="match status" value="1"/>
</dbReference>
<protein>
    <submittedName>
        <fullName evidence="9">2-octaprenyl-6-methoxyphenyl hydroxylase</fullName>
        <ecNumber evidence="9">1.14.13.-</ecNumber>
    </submittedName>
</protein>
<dbReference type="NCBIfam" id="NF004356">
    <property type="entry name" value="PRK05732.1"/>
    <property type="match status" value="1"/>
</dbReference>
<keyword evidence="4" id="KW-0285">Flavoprotein</keyword>
<evidence type="ECO:0000256" key="3">
    <source>
        <dbReference type="ARBA" id="ARBA00005349"/>
    </source>
</evidence>
<evidence type="ECO:0000256" key="7">
    <source>
        <dbReference type="ARBA" id="ARBA00023033"/>
    </source>
</evidence>
<dbReference type="PANTHER" id="PTHR43876:SF8">
    <property type="entry name" value="2-OCTAPRENYL-6-METHOXYPHENOL HYDROXYLASE"/>
    <property type="match status" value="1"/>
</dbReference>
<feature type="domain" description="FAD-binding" evidence="8">
    <location>
        <begin position="5"/>
        <end position="341"/>
    </location>
</feature>
<evidence type="ECO:0000256" key="4">
    <source>
        <dbReference type="ARBA" id="ARBA00022630"/>
    </source>
</evidence>
<comment type="similarity">
    <text evidence="3">Belongs to the UbiH/COQ6 family.</text>
</comment>
<evidence type="ECO:0000313" key="9">
    <source>
        <dbReference type="EMBL" id="MDP0589892.1"/>
    </source>
</evidence>